<feature type="signal peptide" evidence="3">
    <location>
        <begin position="1"/>
        <end position="24"/>
    </location>
</feature>
<name>A0A8J5NPM3_FUSOX</name>
<feature type="coiled-coil region" evidence="1">
    <location>
        <begin position="931"/>
        <end position="958"/>
    </location>
</feature>
<dbReference type="Proteomes" id="UP000694050">
    <property type="component" value="Unassembled WGS sequence"/>
</dbReference>
<evidence type="ECO:0000313" key="5">
    <source>
        <dbReference type="Proteomes" id="UP000694050"/>
    </source>
</evidence>
<proteinExistence type="predicted"/>
<feature type="coiled-coil region" evidence="1">
    <location>
        <begin position="39"/>
        <end position="66"/>
    </location>
</feature>
<accession>A0A8J5NPM3</accession>
<comment type="caution">
    <text evidence="4">The sequence shown here is derived from an EMBL/GenBank/DDBJ whole genome shotgun (WGS) entry which is preliminary data.</text>
</comment>
<evidence type="ECO:0000256" key="2">
    <source>
        <dbReference type="SAM" id="MobiDB-lite"/>
    </source>
</evidence>
<dbReference type="EMBL" id="JAELUQ010000013">
    <property type="protein sequence ID" value="KAG7404025.1"/>
    <property type="molecule type" value="Genomic_DNA"/>
</dbReference>
<keyword evidence="1" id="KW-0175">Coiled coil</keyword>
<evidence type="ECO:0008006" key="6">
    <source>
        <dbReference type="Google" id="ProtNLM"/>
    </source>
</evidence>
<protein>
    <recommendedName>
        <fullName evidence="6">Fungal N-terminal domain-containing protein</fullName>
    </recommendedName>
</protein>
<organism evidence="4 5">
    <name type="scientific">Fusarium oxysporum f. sp. rapae</name>
    <dbReference type="NCBI Taxonomy" id="485398"/>
    <lineage>
        <taxon>Eukaryota</taxon>
        <taxon>Fungi</taxon>
        <taxon>Dikarya</taxon>
        <taxon>Ascomycota</taxon>
        <taxon>Pezizomycotina</taxon>
        <taxon>Sordariomycetes</taxon>
        <taxon>Hypocreomycetidae</taxon>
        <taxon>Hypocreales</taxon>
        <taxon>Nectriaceae</taxon>
        <taxon>Fusarium</taxon>
        <taxon>Fusarium oxysporum species complex</taxon>
    </lineage>
</organism>
<feature type="chain" id="PRO_5035161126" description="Fungal N-terminal domain-containing protein" evidence="3">
    <location>
        <begin position="25"/>
        <end position="1047"/>
    </location>
</feature>
<sequence length="1047" mass="116360">MADPLSVAGLALAVVSLGLQVTGGITDYFDALNSRDQDIASARQQNDTLRKTLQVVESSISRLQRDHRAATAALRECLDSCKKELQALESIMAELVACDQATTCRKNKIRNQGKRLLYPFNRPKLEQIATRLHHINSTLQLALQTLGLSVSQLGTEKLATLEATSHTISTGLLSVQSEVLAMSTPLQGMHSTLSRVETRFDDLENLFKQLLVRNSTIDGTPSETTPSMVTGRLLSKPGFLQEMCDAAGAQAWHRSNETPRVMHHGTSQLSRAVSMYTGGRFSCLCRRNQQLQRKNAVWGSFSLSLETTIEQHLPGCPATQMIPVTDRRQKISLTYIGLQSLLNLAIQLSFMVRSGAGGWSLGSNFTYYPLVDSESAPAFRMLFLLIRSRCYMNDGSTTDGLLDKVTWQEELIPSVVSAILRLFRAKKASPRAVDANNRSLVYNVAACVSFSSDRFDPLPSQDESSPLLDLLQYLLIYKAPANDYDTSGGTPLSRMFSSTTYGSATDPLPATSAEMILRSNTEDNVACLSGPDPAANTMIPDRSGRMIHTQSPAVILYFLACSAKIAEAYGCGPLSLAILSNNLEKVEFLVRKHPTTLAERNLFGHTPLHLAAAKPACLRLLVEAVDERLLNQADKPDNLPITEVERLGLSSERVLDSHASEVTQLLQDSGIRVPAALAVVGNERLPVYQALCWPADAELFFRVGFRDTDSWCNADAAELDVFPNLVQDLPYLHWLTKHGGISSQLSFASARDIFTAHYTFWKIGHDLTTYWPGKFLRFDLSEDAWSSESPFEPPLDDRIAWIRELHTAVLPANIADACRCQCSPGGCTPLTSLLKGAMNHLDFTYKPRHSPEDSAAEDRDDLENSTKDSTDFLEDSVTDDSNPLLDLITGFILYLEHFGCHLEVRHHITALRYITYTALGIRHSCCDPYSYDMSEDEVEDEEYKLELLEELLREFEEALMVIFQGPDQGFTSLAAFWQRTWVGRMSEVLDRLEGSDLPDDERRGAEEIGVVWGKPRPEPPGVIGNPHRTTTLDFWMYELEKIEAECQ</sequence>
<gene>
    <name evidence="4" type="ORF">Forpe1208_v015659</name>
</gene>
<keyword evidence="3" id="KW-0732">Signal</keyword>
<dbReference type="AlphaFoldDB" id="A0A8J5NPM3"/>
<feature type="region of interest" description="Disordered" evidence="2">
    <location>
        <begin position="845"/>
        <end position="875"/>
    </location>
</feature>
<reference evidence="4" key="1">
    <citation type="submission" date="2021-04" db="EMBL/GenBank/DDBJ databases">
        <title>First draft genome resource for Brassicaceae pathogens Fusarium oxysporum f. sp. raphani and Fusarium oxysporum f. sp. rapae.</title>
        <authorList>
            <person name="Asai S."/>
        </authorList>
    </citation>
    <scope>NUCLEOTIDE SEQUENCE</scope>
    <source>
        <strain evidence="4">Tf1208</strain>
    </source>
</reference>
<evidence type="ECO:0000256" key="3">
    <source>
        <dbReference type="SAM" id="SignalP"/>
    </source>
</evidence>
<evidence type="ECO:0000313" key="4">
    <source>
        <dbReference type="EMBL" id="KAG7404025.1"/>
    </source>
</evidence>
<evidence type="ECO:0000256" key="1">
    <source>
        <dbReference type="SAM" id="Coils"/>
    </source>
</evidence>